<dbReference type="InterPro" id="IPR058912">
    <property type="entry name" value="HTH_animal"/>
</dbReference>
<evidence type="ECO:0000259" key="2">
    <source>
        <dbReference type="Pfam" id="PF26634"/>
    </source>
</evidence>
<proteinExistence type="predicted"/>
<dbReference type="Proteomes" id="UP000078541">
    <property type="component" value="Unassembled WGS sequence"/>
</dbReference>
<dbReference type="PANTHER" id="PTHR35374">
    <property type="entry name" value="CYCLIN-DEPENDENT KINASE 11A-LIKE"/>
    <property type="match status" value="1"/>
</dbReference>
<gene>
    <name evidence="3" type="ORF">ALC56_15308</name>
</gene>
<reference evidence="3 4" key="1">
    <citation type="submission" date="2016-03" db="EMBL/GenBank/DDBJ databases">
        <title>Trachymyrmex septentrionalis WGS genome.</title>
        <authorList>
            <person name="Nygaard S."/>
            <person name="Hu H."/>
            <person name="Boomsma J."/>
            <person name="Zhang G."/>
        </authorList>
    </citation>
    <scope>NUCLEOTIDE SEQUENCE [LARGE SCALE GENOMIC DNA]</scope>
    <source>
        <strain evidence="3">Tsep2-gDNA-1</strain>
        <tissue evidence="3">Whole body</tissue>
    </source>
</reference>
<dbReference type="InterPro" id="IPR058520">
    <property type="entry name" value="DUF8207"/>
</dbReference>
<evidence type="ECO:0000259" key="1">
    <source>
        <dbReference type="Pfam" id="PF26215"/>
    </source>
</evidence>
<feature type="domain" description="DUF8207" evidence="2">
    <location>
        <begin position="5"/>
        <end position="90"/>
    </location>
</feature>
<evidence type="ECO:0000313" key="4">
    <source>
        <dbReference type="Proteomes" id="UP000078541"/>
    </source>
</evidence>
<feature type="domain" description="Helix-turn-helix" evidence="1">
    <location>
        <begin position="145"/>
        <end position="200"/>
    </location>
</feature>
<name>A0A195EQC7_9HYME</name>
<sequence>MYSDYLHKAELMFGNKRFDVDDADNIIIDAGTSGLYELIFKRIPDDLLYTEDDINKYKSMLLATNAHKHKHHSQGRLLRNRRYKYKYVIADPVKREKLALRDDSLRNCTLRREEIFRRRVIVRGYDDLWQANVVEMRFEKGYTPNWITEHPLTQKKGTIFSLVDRAFLLSDVMFHTKNLTFIINILLDNDYPLNFNFDTVNQRIKNLIKNIYKVHNNLTDKVCANETASWLTVPYIPRHTEKFRRFNKNVIRVPFHSPNKMGKYIKVQKDICLHTSKSMNVVYKISCNNCDASYVGQMGRQLKSRITEHRNHIRHKTFVRSVITEHGLQCDHDFQWDNVKILDEEPCYRKRLISEMLL</sequence>
<evidence type="ECO:0008006" key="5">
    <source>
        <dbReference type="Google" id="ProtNLM"/>
    </source>
</evidence>
<dbReference type="InterPro" id="IPR035901">
    <property type="entry name" value="GIY-YIG_endonuc_sf"/>
</dbReference>
<protein>
    <recommendedName>
        <fullName evidence="5">GIY-YIG domain-containing protein</fullName>
    </recommendedName>
</protein>
<evidence type="ECO:0000313" key="3">
    <source>
        <dbReference type="EMBL" id="KYN30381.1"/>
    </source>
</evidence>
<keyword evidence="4" id="KW-1185">Reference proteome</keyword>
<organism evidence="3 4">
    <name type="scientific">Trachymyrmex septentrionalis</name>
    <dbReference type="NCBI Taxonomy" id="34720"/>
    <lineage>
        <taxon>Eukaryota</taxon>
        <taxon>Metazoa</taxon>
        <taxon>Ecdysozoa</taxon>
        <taxon>Arthropoda</taxon>
        <taxon>Hexapoda</taxon>
        <taxon>Insecta</taxon>
        <taxon>Pterygota</taxon>
        <taxon>Neoptera</taxon>
        <taxon>Endopterygota</taxon>
        <taxon>Hymenoptera</taxon>
        <taxon>Apocrita</taxon>
        <taxon>Aculeata</taxon>
        <taxon>Formicoidea</taxon>
        <taxon>Formicidae</taxon>
        <taxon>Myrmicinae</taxon>
        <taxon>Trachymyrmex</taxon>
    </lineage>
</organism>
<dbReference type="Gene3D" id="3.40.1440.10">
    <property type="entry name" value="GIY-YIG endonuclease"/>
    <property type="match status" value="1"/>
</dbReference>
<dbReference type="EMBL" id="KQ982026">
    <property type="protein sequence ID" value="KYN30381.1"/>
    <property type="molecule type" value="Genomic_DNA"/>
</dbReference>
<accession>A0A195EQC7</accession>
<dbReference type="CDD" id="cd10442">
    <property type="entry name" value="GIY-YIG_PLEs"/>
    <property type="match status" value="1"/>
</dbReference>
<dbReference type="Pfam" id="PF26215">
    <property type="entry name" value="HTH_animal"/>
    <property type="match status" value="1"/>
</dbReference>
<dbReference type="PANTHER" id="PTHR35374:SF1">
    <property type="entry name" value="PROTEIN KINASE DOMAIN-CONTAINING PROTEIN"/>
    <property type="match status" value="1"/>
</dbReference>
<dbReference type="AlphaFoldDB" id="A0A195EQC7"/>
<dbReference type="Pfam" id="PF26634">
    <property type="entry name" value="DUF8207"/>
    <property type="match status" value="1"/>
</dbReference>